<sequence>MISNVSTLKRLWSVVIMSATNYSRLVIYNRRATYNIVVSTLLSMLIALSNLAHANLHYSEGLSDISAVTSDMSTNENKGKPKSYLSREAIHYQPLGDKAERVEIVLKTADQMVAIERQGNNIILKLPKTQVEPGLIYQQNSSERLLRSIYSKNKGKYGGLTIELGQDFEYQSYQVGNKITINLQPAKSLTPLNAPINPYSGAPISIDFQNVEVRSVLHLLAQFMDTNIVASEAVTGTLMLNLINVPVDQALDIILTSKHLGKQVNGNVILVSPLAELAKQQATLVQAQQQKVALMPLRNEYIRLNYAKASEVYALIEKTSGNAVINNKRMNSRGSEDSQQPELIANKLTTNLLSNRGAMAVDIRTNTLIIKDTATNIDNIRALIAKIDIPVQQVMIEVRIVSATDSFSKELGVKWGMLSNGVANNDTLLVGGSDQTLADLKKFSLRNTTFKGRPVSNPDYGVSRPDNLNVDLGIANPAGSIAFGILSMSDLMIDLELSAMQAEGRGEVISTPKILTLDKQTARVSSGTKIPYQSESEGGGTTTQFEEALLSLEVTPNITPEGRISLQLNIENGRPNPVGNGVILIDTDRLSTQVNVADGETMVLGGIYRNQVFNNVEKVPFFGDLPYLGRLFKKDMRRNDKQELLIFVTPTLIVDKALTY</sequence>
<reference evidence="11 12" key="1">
    <citation type="submission" date="2017-02" db="EMBL/GenBank/DDBJ databases">
        <authorList>
            <person name="Peterson S.W."/>
        </authorList>
    </citation>
    <scope>NUCLEOTIDE SEQUENCE [LARGE SCALE GENOMIC DNA]</scope>
    <source>
        <strain evidence="11">Psychrobacter_piechaudii</strain>
    </source>
</reference>
<evidence type="ECO:0000256" key="8">
    <source>
        <dbReference type="RuleBase" id="RU004004"/>
    </source>
</evidence>
<dbReference type="Gene3D" id="3.30.1370.130">
    <property type="match status" value="1"/>
</dbReference>
<protein>
    <submittedName>
        <fullName evidence="11">Type IV pilus biogenesis and competence protein PilQ</fullName>
    </submittedName>
</protein>
<dbReference type="Gene3D" id="2.60.40.3470">
    <property type="match status" value="1"/>
</dbReference>
<dbReference type="Proteomes" id="UP000188357">
    <property type="component" value="Unassembled WGS sequence"/>
</dbReference>
<dbReference type="GO" id="GO:0009306">
    <property type="term" value="P:protein secretion"/>
    <property type="evidence" value="ECO:0007669"/>
    <property type="project" value="InterPro"/>
</dbReference>
<evidence type="ECO:0000256" key="5">
    <source>
        <dbReference type="ARBA" id="ARBA00022927"/>
    </source>
</evidence>
<keyword evidence="6 9" id="KW-0472">Membrane</keyword>
<dbReference type="InterPro" id="IPR004846">
    <property type="entry name" value="T2SS/T3SS_dom"/>
</dbReference>
<evidence type="ECO:0000259" key="10">
    <source>
        <dbReference type="SMART" id="SM00965"/>
    </source>
</evidence>
<dbReference type="InterPro" id="IPR005644">
    <property type="entry name" value="NolW-like"/>
</dbReference>
<gene>
    <name evidence="11" type="primary">pilQ</name>
    <name evidence="11" type="ORF">A1232T_00184</name>
</gene>
<feature type="domain" description="Secretin/TonB short N-terminal" evidence="10">
    <location>
        <begin position="226"/>
        <end position="274"/>
    </location>
</feature>
<evidence type="ECO:0000313" key="11">
    <source>
        <dbReference type="EMBL" id="SJM65746.1"/>
    </source>
</evidence>
<keyword evidence="4" id="KW-0732">Signal</keyword>
<evidence type="ECO:0000256" key="6">
    <source>
        <dbReference type="ARBA" id="ARBA00023136"/>
    </source>
</evidence>
<keyword evidence="9" id="KW-1133">Transmembrane helix</keyword>
<keyword evidence="9" id="KW-0812">Transmembrane</keyword>
<feature type="transmembrane region" description="Helical" evidence="9">
    <location>
        <begin position="32"/>
        <end position="52"/>
    </location>
</feature>
<comment type="similarity">
    <text evidence="2">Belongs to the bacterial secretin family. PilQ subfamily.</text>
</comment>
<proteinExistence type="inferred from homology"/>
<dbReference type="Gene3D" id="3.30.1370.120">
    <property type="match status" value="1"/>
</dbReference>
<keyword evidence="7" id="KW-0998">Cell outer membrane</keyword>
<dbReference type="PROSITE" id="PS00875">
    <property type="entry name" value="T2SP_D"/>
    <property type="match status" value="1"/>
</dbReference>
<dbReference type="PANTHER" id="PTHR30604">
    <property type="entry name" value="PROTEIN TRANSPORT PROTEIN HOFQ"/>
    <property type="match status" value="1"/>
</dbReference>
<accession>A0A1R4GC48</accession>
<dbReference type="InterPro" id="IPR051808">
    <property type="entry name" value="Type_IV_pilus_biogenesis"/>
</dbReference>
<dbReference type="EMBL" id="FUGE01000043">
    <property type="protein sequence ID" value="SJM65746.1"/>
    <property type="molecule type" value="Genomic_DNA"/>
</dbReference>
<organism evidence="11 12">
    <name type="scientific">Psychrobacter piechaudii</name>
    <dbReference type="NCBI Taxonomy" id="1945521"/>
    <lineage>
        <taxon>Bacteria</taxon>
        <taxon>Pseudomonadati</taxon>
        <taxon>Pseudomonadota</taxon>
        <taxon>Gammaproteobacteria</taxon>
        <taxon>Moraxellales</taxon>
        <taxon>Moraxellaceae</taxon>
        <taxon>Psychrobacter</taxon>
    </lineage>
</organism>
<dbReference type="STRING" id="1945521.A1232T_00184"/>
<dbReference type="InterPro" id="IPR038591">
    <property type="entry name" value="NolW-like_sf"/>
</dbReference>
<dbReference type="InterPro" id="IPR013355">
    <property type="entry name" value="Pilus_4_PilQ"/>
</dbReference>
<dbReference type="Pfam" id="PF00263">
    <property type="entry name" value="Secretin"/>
    <property type="match status" value="1"/>
</dbReference>
<evidence type="ECO:0000256" key="2">
    <source>
        <dbReference type="ARBA" id="ARBA00006304"/>
    </source>
</evidence>
<dbReference type="GO" id="GO:0009279">
    <property type="term" value="C:cell outer membrane"/>
    <property type="evidence" value="ECO:0007669"/>
    <property type="project" value="UniProtKB-SubCell"/>
</dbReference>
<evidence type="ECO:0000256" key="7">
    <source>
        <dbReference type="ARBA" id="ARBA00023237"/>
    </source>
</evidence>
<dbReference type="PANTHER" id="PTHR30604:SF1">
    <property type="entry name" value="DNA UTILIZATION PROTEIN HOFQ"/>
    <property type="match status" value="1"/>
</dbReference>
<dbReference type="PRINTS" id="PR00811">
    <property type="entry name" value="BCTERIALGSPD"/>
</dbReference>
<evidence type="ECO:0000256" key="4">
    <source>
        <dbReference type="ARBA" id="ARBA00022729"/>
    </source>
</evidence>
<dbReference type="Pfam" id="PF11741">
    <property type="entry name" value="AMIN"/>
    <property type="match status" value="1"/>
</dbReference>
<keyword evidence="5" id="KW-0653">Protein transport</keyword>
<name>A0A1R4GC48_9GAMM</name>
<evidence type="ECO:0000256" key="1">
    <source>
        <dbReference type="ARBA" id="ARBA00004442"/>
    </source>
</evidence>
<keyword evidence="12" id="KW-1185">Reference proteome</keyword>
<dbReference type="InterPro" id="IPR004845">
    <property type="entry name" value="T2SS_GspD_CS"/>
</dbReference>
<keyword evidence="3 8" id="KW-0813">Transport</keyword>
<dbReference type="SMART" id="SM00965">
    <property type="entry name" value="STN"/>
    <property type="match status" value="1"/>
</dbReference>
<dbReference type="AlphaFoldDB" id="A0A1R4GC48"/>
<evidence type="ECO:0000256" key="9">
    <source>
        <dbReference type="SAM" id="Phobius"/>
    </source>
</evidence>
<dbReference type="InterPro" id="IPR021731">
    <property type="entry name" value="AMIN_dom"/>
</dbReference>
<dbReference type="InterPro" id="IPR001775">
    <property type="entry name" value="GspD/PilQ"/>
</dbReference>
<comment type="subcellular location">
    <subcellularLocation>
        <location evidence="1 8">Cell outer membrane</location>
    </subcellularLocation>
</comment>
<evidence type="ECO:0000256" key="3">
    <source>
        <dbReference type="ARBA" id="ARBA00022448"/>
    </source>
</evidence>
<dbReference type="Pfam" id="PF03958">
    <property type="entry name" value="Secretin_N"/>
    <property type="match status" value="1"/>
</dbReference>
<evidence type="ECO:0000313" key="12">
    <source>
        <dbReference type="Proteomes" id="UP000188357"/>
    </source>
</evidence>
<dbReference type="InterPro" id="IPR011662">
    <property type="entry name" value="Secretin/TonB_short_N"/>
</dbReference>
<dbReference type="NCBIfam" id="TIGR02515">
    <property type="entry name" value="IV_pilus_PilQ"/>
    <property type="match status" value="1"/>
</dbReference>